<dbReference type="AlphaFoldDB" id="A0AAD4H0U7"/>
<comment type="caution">
    <text evidence="2">The sequence shown here is derived from an EMBL/GenBank/DDBJ whole genome shotgun (WGS) entry which is preliminary data.</text>
</comment>
<feature type="non-terminal residue" evidence="2">
    <location>
        <position position="274"/>
    </location>
</feature>
<keyword evidence="3" id="KW-1185">Reference proteome</keyword>
<gene>
    <name evidence="2" type="ORF">BGZ95_004361</name>
</gene>
<feature type="compositionally biased region" description="Polar residues" evidence="1">
    <location>
        <begin position="81"/>
        <end position="111"/>
    </location>
</feature>
<name>A0AAD4H0U7_9FUNG</name>
<evidence type="ECO:0000313" key="3">
    <source>
        <dbReference type="Proteomes" id="UP001194580"/>
    </source>
</evidence>
<organism evidence="2 3">
    <name type="scientific">Linnemannia exigua</name>
    <dbReference type="NCBI Taxonomy" id="604196"/>
    <lineage>
        <taxon>Eukaryota</taxon>
        <taxon>Fungi</taxon>
        <taxon>Fungi incertae sedis</taxon>
        <taxon>Mucoromycota</taxon>
        <taxon>Mortierellomycotina</taxon>
        <taxon>Mortierellomycetes</taxon>
        <taxon>Mortierellales</taxon>
        <taxon>Mortierellaceae</taxon>
        <taxon>Linnemannia</taxon>
    </lineage>
</organism>
<proteinExistence type="predicted"/>
<feature type="region of interest" description="Disordered" evidence="1">
    <location>
        <begin position="75"/>
        <end position="111"/>
    </location>
</feature>
<protein>
    <submittedName>
        <fullName evidence="2">Uncharacterized protein</fullName>
    </submittedName>
</protein>
<evidence type="ECO:0000256" key="1">
    <source>
        <dbReference type="SAM" id="MobiDB-lite"/>
    </source>
</evidence>
<dbReference type="Proteomes" id="UP001194580">
    <property type="component" value="Unassembled WGS sequence"/>
</dbReference>
<evidence type="ECO:0000313" key="2">
    <source>
        <dbReference type="EMBL" id="KAG0260778.1"/>
    </source>
</evidence>
<accession>A0AAD4H0U7</accession>
<reference evidence="2" key="1">
    <citation type="journal article" date="2020" name="Fungal Divers.">
        <title>Resolving the Mortierellaceae phylogeny through synthesis of multi-gene phylogenetics and phylogenomics.</title>
        <authorList>
            <person name="Vandepol N."/>
            <person name="Liber J."/>
            <person name="Desiro A."/>
            <person name="Na H."/>
            <person name="Kennedy M."/>
            <person name="Barry K."/>
            <person name="Grigoriev I.V."/>
            <person name="Miller A.N."/>
            <person name="O'Donnell K."/>
            <person name="Stajich J.E."/>
            <person name="Bonito G."/>
        </authorList>
    </citation>
    <scope>NUCLEOTIDE SEQUENCE</scope>
    <source>
        <strain evidence="2">NRRL 28262</strain>
    </source>
</reference>
<sequence>MGWPCFAKHTRTKYASLLASAYSFSNCRAVPRPRNHQHPTDLHPRTINNCLYSAPRESRFKQFQQATKNLFHSSTRRNDRTVSNVTASIQSRSTGTHVPQDHQGSTTPVSVDSSVKDLALLPKVVPQYHIAPAAEVNSKDLTHSTSITMQPASALTITKSEAEVPTLSEATPGDKTGIFPHNVAALSLQVSLPAPGARLETTMQLAYCHQLLRTHLSPSSAVASITVSQDLSQQASVEALLQNIEEQQKIRELAIRVVEEFVTDGLKNSEEIAE</sequence>
<dbReference type="EMBL" id="JAAAIL010002085">
    <property type="protein sequence ID" value="KAG0260778.1"/>
    <property type="molecule type" value="Genomic_DNA"/>
</dbReference>